<evidence type="ECO:0000313" key="2">
    <source>
        <dbReference type="Proteomes" id="UP000815677"/>
    </source>
</evidence>
<proteinExistence type="predicted"/>
<sequence length="161" mass="18510">MGILSLLSLQIPLCQVGRAIKRIWNLCLKRRGISLCYEDNFTAFLFVLLNGFGWEFICIIADLRIEWGWDKSGMSVTARFDSLGFSWDIPAKTVALMENKRVKYLARVDKILDANMIMLHDLQIVHGTLSYTTFVYRDGSSYLLAISNAFSTKKRRITFLQ</sequence>
<keyword evidence="2" id="KW-1185">Reference proteome</keyword>
<organism evidence="1 2">
    <name type="scientific">Mycena chlorophos</name>
    <name type="common">Agaric fungus</name>
    <name type="synonym">Agaricus chlorophos</name>
    <dbReference type="NCBI Taxonomy" id="658473"/>
    <lineage>
        <taxon>Eukaryota</taxon>
        <taxon>Fungi</taxon>
        <taxon>Dikarya</taxon>
        <taxon>Basidiomycota</taxon>
        <taxon>Agaricomycotina</taxon>
        <taxon>Agaricomycetes</taxon>
        <taxon>Agaricomycetidae</taxon>
        <taxon>Agaricales</taxon>
        <taxon>Marasmiineae</taxon>
        <taxon>Mycenaceae</taxon>
        <taxon>Mycena</taxon>
    </lineage>
</organism>
<dbReference type="Proteomes" id="UP000815677">
    <property type="component" value="Unassembled WGS sequence"/>
</dbReference>
<evidence type="ECO:0000313" key="1">
    <source>
        <dbReference type="EMBL" id="GAT53434.1"/>
    </source>
</evidence>
<reference evidence="1" key="1">
    <citation type="submission" date="2014-09" db="EMBL/GenBank/DDBJ databases">
        <title>Genome sequence of the luminous mushroom Mycena chlorophos for searching fungal bioluminescence genes.</title>
        <authorList>
            <person name="Tanaka Y."/>
            <person name="Kasuga D."/>
            <person name="Oba Y."/>
            <person name="Hase S."/>
            <person name="Sato K."/>
            <person name="Oba Y."/>
            <person name="Sakakibara Y."/>
        </authorList>
    </citation>
    <scope>NUCLEOTIDE SEQUENCE</scope>
</reference>
<gene>
    <name evidence="1" type="ORF">MCHLO_10382</name>
</gene>
<protein>
    <submittedName>
        <fullName evidence="1">Uncharacterized protein</fullName>
    </submittedName>
</protein>
<name>A0ABQ0LQU2_MYCCL</name>
<dbReference type="EMBL" id="DF848308">
    <property type="protein sequence ID" value="GAT53434.1"/>
    <property type="molecule type" value="Genomic_DNA"/>
</dbReference>
<accession>A0ABQ0LQU2</accession>